<feature type="compositionally biased region" description="Low complexity" evidence="1">
    <location>
        <begin position="171"/>
        <end position="182"/>
    </location>
</feature>
<evidence type="ECO:0000313" key="2">
    <source>
        <dbReference type="EMBL" id="GJJ77742.1"/>
    </source>
</evidence>
<dbReference type="AlphaFoldDB" id="A0A9P3HJE3"/>
<feature type="compositionally biased region" description="Polar residues" evidence="1">
    <location>
        <begin position="236"/>
        <end position="269"/>
    </location>
</feature>
<feature type="compositionally biased region" description="Polar residues" evidence="1">
    <location>
        <begin position="1"/>
        <end position="10"/>
    </location>
</feature>
<dbReference type="Proteomes" id="UP000827284">
    <property type="component" value="Unassembled WGS sequence"/>
</dbReference>
<reference evidence="2" key="2">
    <citation type="journal article" date="2022" name="Microbiol. Resour. Announc.">
        <title>Whole-Genome Sequence of Entomortierella parvispora E1425, a Mucoromycotan Fungus Associated with Burkholderiaceae-Related Endosymbiotic Bacteria.</title>
        <authorList>
            <person name="Herlambang A."/>
            <person name="Guo Y."/>
            <person name="Takashima Y."/>
            <person name="Narisawa K."/>
            <person name="Ohta H."/>
            <person name="Nishizawa T."/>
        </authorList>
    </citation>
    <scope>NUCLEOTIDE SEQUENCE</scope>
    <source>
        <strain evidence="2">E1425</strain>
    </source>
</reference>
<feature type="region of interest" description="Disordered" evidence="1">
    <location>
        <begin position="204"/>
        <end position="311"/>
    </location>
</feature>
<keyword evidence="3" id="KW-1185">Reference proteome</keyword>
<protein>
    <submittedName>
        <fullName evidence="2">Uncharacterized protein</fullName>
    </submittedName>
</protein>
<proteinExistence type="predicted"/>
<feature type="compositionally biased region" description="Low complexity" evidence="1">
    <location>
        <begin position="122"/>
        <end position="141"/>
    </location>
</feature>
<name>A0A9P3HJE3_9FUNG</name>
<evidence type="ECO:0000256" key="1">
    <source>
        <dbReference type="SAM" id="MobiDB-lite"/>
    </source>
</evidence>
<organism evidence="2 3">
    <name type="scientific">Entomortierella parvispora</name>
    <dbReference type="NCBI Taxonomy" id="205924"/>
    <lineage>
        <taxon>Eukaryota</taxon>
        <taxon>Fungi</taxon>
        <taxon>Fungi incertae sedis</taxon>
        <taxon>Mucoromycota</taxon>
        <taxon>Mortierellomycotina</taxon>
        <taxon>Mortierellomycetes</taxon>
        <taxon>Mortierellales</taxon>
        <taxon>Mortierellaceae</taxon>
        <taxon>Entomortierella</taxon>
    </lineage>
</organism>
<reference evidence="2" key="1">
    <citation type="submission" date="2021-11" db="EMBL/GenBank/DDBJ databases">
        <authorList>
            <person name="Herlambang A."/>
            <person name="Guo Y."/>
            <person name="Takashima Y."/>
            <person name="Nishizawa T."/>
        </authorList>
    </citation>
    <scope>NUCLEOTIDE SEQUENCE</scope>
    <source>
        <strain evidence="2">E1425</strain>
    </source>
</reference>
<feature type="region of interest" description="Disordered" evidence="1">
    <location>
        <begin position="1"/>
        <end position="192"/>
    </location>
</feature>
<feature type="compositionally biased region" description="Basic and acidic residues" evidence="1">
    <location>
        <begin position="292"/>
        <end position="311"/>
    </location>
</feature>
<sequence length="311" mass="33409">MQQDPPSSAWNKLYRSSSSSSASSPSASSSAASSAPQTQVSPATSVGPAHHYNHTKASSTIRPPPPTHPSTRTSQSSSSSSSSASTASTPCLTSSHVRPNRNRTADVLSIHKSFDMTFVHEPSSPTSLPLSQSQQQQQQQPRAASEKAASRWSDVRDEADTEDDNTRMRESQSQSESESYSSGGVCMDSDEFSRYGDEERIYKSTETNLATSIIMAQPSRQCPRNSSSNNSGNSSIATDETVSENIQGSMGSNTFRAGNNRGITSVSSSKAKRHHTDSEDERDMSLQANPLKHKEQGNDRASAEKTHSLSA</sequence>
<feature type="compositionally biased region" description="Low complexity" evidence="1">
    <location>
        <begin position="16"/>
        <end position="36"/>
    </location>
</feature>
<evidence type="ECO:0000313" key="3">
    <source>
        <dbReference type="Proteomes" id="UP000827284"/>
    </source>
</evidence>
<feature type="compositionally biased region" description="Basic and acidic residues" evidence="1">
    <location>
        <begin position="144"/>
        <end position="170"/>
    </location>
</feature>
<feature type="compositionally biased region" description="Low complexity" evidence="1">
    <location>
        <begin position="69"/>
        <end position="95"/>
    </location>
</feature>
<comment type="caution">
    <text evidence="2">The sequence shown here is derived from an EMBL/GenBank/DDBJ whole genome shotgun (WGS) entry which is preliminary data.</text>
</comment>
<accession>A0A9P3HJE3</accession>
<dbReference type="EMBL" id="BQFW01000014">
    <property type="protein sequence ID" value="GJJ77742.1"/>
    <property type="molecule type" value="Genomic_DNA"/>
</dbReference>
<feature type="compositionally biased region" description="Low complexity" evidence="1">
    <location>
        <begin position="225"/>
        <end position="235"/>
    </location>
</feature>
<gene>
    <name evidence="2" type="ORF">EMPS_10101</name>
</gene>